<evidence type="ECO:0000256" key="2">
    <source>
        <dbReference type="SAM" id="Phobius"/>
    </source>
</evidence>
<dbReference type="Gene3D" id="1.20.1740.10">
    <property type="entry name" value="Amino acid/polyamine transporter I"/>
    <property type="match status" value="1"/>
</dbReference>
<dbReference type="GO" id="GO:0015189">
    <property type="term" value="F:L-lysine transmembrane transporter activity"/>
    <property type="evidence" value="ECO:0007669"/>
    <property type="project" value="TreeGrafter"/>
</dbReference>
<proteinExistence type="inferred from homology"/>
<comment type="similarity">
    <text evidence="1">Belongs to the amino acid-polyamine-organocation (APC) superfamily. Cationic amino acid transporter (CAT) (TC 2.A.3.3) family.</text>
</comment>
<keyword evidence="4" id="KW-1185">Reference proteome</keyword>
<evidence type="ECO:0000256" key="1">
    <source>
        <dbReference type="ARBA" id="ARBA00008572"/>
    </source>
</evidence>
<organism evidence="3 4">
    <name type="scientific">Daucus carota subsp. sativus</name>
    <name type="common">Carrot</name>
    <dbReference type="NCBI Taxonomy" id="79200"/>
    <lineage>
        <taxon>Eukaryota</taxon>
        <taxon>Viridiplantae</taxon>
        <taxon>Streptophyta</taxon>
        <taxon>Embryophyta</taxon>
        <taxon>Tracheophyta</taxon>
        <taxon>Spermatophyta</taxon>
        <taxon>Magnoliopsida</taxon>
        <taxon>eudicotyledons</taxon>
        <taxon>Gunneridae</taxon>
        <taxon>Pentapetalae</taxon>
        <taxon>asterids</taxon>
        <taxon>campanulids</taxon>
        <taxon>Apiales</taxon>
        <taxon>Apiaceae</taxon>
        <taxon>Apioideae</taxon>
        <taxon>Scandiceae</taxon>
        <taxon>Daucinae</taxon>
        <taxon>Daucus</taxon>
        <taxon>Daucus sect. Daucus</taxon>
    </lineage>
</organism>
<protein>
    <recommendedName>
        <fullName evidence="5">Amino acid permease/ SLC12A domain-containing protein</fullName>
    </recommendedName>
</protein>
<sequence length="72" mass="7478">MAYKELILGVGSVLGAGVFVLTGQAARDYVGTAVMISYLISGLSALLSVLCYTEFSVELPVAGGSFCPHFLC</sequence>
<evidence type="ECO:0000313" key="4">
    <source>
        <dbReference type="Proteomes" id="UP000077755"/>
    </source>
</evidence>
<feature type="transmembrane region" description="Helical" evidence="2">
    <location>
        <begin position="35"/>
        <end position="53"/>
    </location>
</feature>
<evidence type="ECO:0000313" key="3">
    <source>
        <dbReference type="EMBL" id="WOH14369.1"/>
    </source>
</evidence>
<dbReference type="Proteomes" id="UP000077755">
    <property type="component" value="Chromosome 9"/>
</dbReference>
<dbReference type="PANTHER" id="PTHR43243">
    <property type="entry name" value="INNER MEMBRANE TRANSPORTER YGJI-RELATED"/>
    <property type="match status" value="1"/>
</dbReference>
<evidence type="ECO:0008006" key="5">
    <source>
        <dbReference type="Google" id="ProtNLM"/>
    </source>
</evidence>
<gene>
    <name evidence="3" type="ORF">DCAR_0933888</name>
</gene>
<name>A0AAF0XWF8_DAUCS</name>
<keyword evidence="2" id="KW-1133">Transmembrane helix</keyword>
<dbReference type="GO" id="GO:0005886">
    <property type="term" value="C:plasma membrane"/>
    <property type="evidence" value="ECO:0007669"/>
    <property type="project" value="TreeGrafter"/>
</dbReference>
<dbReference type="GO" id="GO:0005313">
    <property type="term" value="F:L-glutamate transmembrane transporter activity"/>
    <property type="evidence" value="ECO:0007669"/>
    <property type="project" value="TreeGrafter"/>
</dbReference>
<keyword evidence="2" id="KW-0472">Membrane</keyword>
<reference evidence="3" key="2">
    <citation type="submission" date="2022-03" db="EMBL/GenBank/DDBJ databases">
        <title>Draft title - Genomic analysis of global carrot germplasm unveils the trajectory of domestication and the origin of high carotenoid orange carrot.</title>
        <authorList>
            <person name="Iorizzo M."/>
            <person name="Ellison S."/>
            <person name="Senalik D."/>
            <person name="Macko-Podgorni A."/>
            <person name="Grzebelus D."/>
            <person name="Bostan H."/>
            <person name="Rolling W."/>
            <person name="Curaba J."/>
            <person name="Simon P."/>
        </authorList>
    </citation>
    <scope>NUCLEOTIDE SEQUENCE</scope>
    <source>
        <tissue evidence="3">Leaf</tissue>
    </source>
</reference>
<reference evidence="3" key="1">
    <citation type="journal article" date="2016" name="Nat. Genet.">
        <title>A high-quality carrot genome assembly provides new insights into carotenoid accumulation and asterid genome evolution.</title>
        <authorList>
            <person name="Iorizzo M."/>
            <person name="Ellison S."/>
            <person name="Senalik D."/>
            <person name="Zeng P."/>
            <person name="Satapoomin P."/>
            <person name="Huang J."/>
            <person name="Bowman M."/>
            <person name="Iovene M."/>
            <person name="Sanseverino W."/>
            <person name="Cavagnaro P."/>
            <person name="Yildiz M."/>
            <person name="Macko-Podgorni A."/>
            <person name="Moranska E."/>
            <person name="Grzebelus E."/>
            <person name="Grzebelus D."/>
            <person name="Ashrafi H."/>
            <person name="Zheng Z."/>
            <person name="Cheng S."/>
            <person name="Spooner D."/>
            <person name="Van Deynze A."/>
            <person name="Simon P."/>
        </authorList>
    </citation>
    <scope>NUCLEOTIDE SEQUENCE</scope>
    <source>
        <tissue evidence="3">Leaf</tissue>
    </source>
</reference>
<dbReference type="AlphaFoldDB" id="A0AAF0XWF8"/>
<dbReference type="PANTHER" id="PTHR43243:SF30">
    <property type="entry name" value="CATIONIC AMINO ACID TRANSPORTER 1-LIKE"/>
    <property type="match status" value="1"/>
</dbReference>
<dbReference type="EMBL" id="CP093351">
    <property type="protein sequence ID" value="WOH14369.1"/>
    <property type="molecule type" value="Genomic_DNA"/>
</dbReference>
<accession>A0AAF0XWF8</accession>
<keyword evidence="2" id="KW-0812">Transmembrane</keyword>